<organism evidence="2 3">
    <name type="scientific">Confluentibacter flavum</name>
    <dbReference type="NCBI Taxonomy" id="1909700"/>
    <lineage>
        <taxon>Bacteria</taxon>
        <taxon>Pseudomonadati</taxon>
        <taxon>Bacteroidota</taxon>
        <taxon>Flavobacteriia</taxon>
        <taxon>Flavobacteriales</taxon>
        <taxon>Flavobacteriaceae</taxon>
        <taxon>Confluentibacter</taxon>
    </lineage>
</organism>
<gene>
    <name evidence="2" type="ORF">CSW08_09115</name>
</gene>
<proteinExistence type="predicted"/>
<keyword evidence="1" id="KW-0812">Transmembrane</keyword>
<sequence>MKKGTKLYSVLKLKCPRCHIGNLFSNPGLFVFSRILEMPDKCPHCKQDFKLEPGFYTAALWISYPVVLLIFIPLILLGFSLDDLNSFFKYLYPVIIILAFVLQIPLMRIARAILLNMTIDYTKNGNFQ</sequence>
<keyword evidence="1" id="KW-0472">Membrane</keyword>
<keyword evidence="1" id="KW-1133">Transmembrane helix</keyword>
<reference evidence="2 3" key="1">
    <citation type="submission" date="2017-12" db="EMBL/GenBank/DDBJ databases">
        <title>Confluentibacter flavum sp. nov., isolated from the saline lake.</title>
        <authorList>
            <person name="Yu L."/>
        </authorList>
    </citation>
    <scope>NUCLEOTIDE SEQUENCE [LARGE SCALE GENOMIC DNA]</scope>
    <source>
        <strain evidence="2 3">3B</strain>
    </source>
</reference>
<protein>
    <submittedName>
        <fullName evidence="2">DUF983 domain-containing protein</fullName>
    </submittedName>
</protein>
<dbReference type="Pfam" id="PF06170">
    <property type="entry name" value="DUF983"/>
    <property type="match status" value="1"/>
</dbReference>
<dbReference type="Proteomes" id="UP000233435">
    <property type="component" value="Unassembled WGS sequence"/>
</dbReference>
<accession>A0A2N3HK59</accession>
<dbReference type="AlphaFoldDB" id="A0A2N3HK59"/>
<evidence type="ECO:0000313" key="2">
    <source>
        <dbReference type="EMBL" id="PKQ45238.1"/>
    </source>
</evidence>
<feature type="transmembrane region" description="Helical" evidence="1">
    <location>
        <begin position="90"/>
        <end position="107"/>
    </location>
</feature>
<dbReference type="RefSeq" id="WP_106659582.1">
    <property type="nucleotide sequence ID" value="NZ_PJEO01000030.1"/>
</dbReference>
<dbReference type="OrthoDB" id="9790326at2"/>
<feature type="transmembrane region" description="Helical" evidence="1">
    <location>
        <begin position="55"/>
        <end position="78"/>
    </location>
</feature>
<comment type="caution">
    <text evidence="2">The sequence shown here is derived from an EMBL/GenBank/DDBJ whole genome shotgun (WGS) entry which is preliminary data.</text>
</comment>
<evidence type="ECO:0000256" key="1">
    <source>
        <dbReference type="SAM" id="Phobius"/>
    </source>
</evidence>
<dbReference type="EMBL" id="PJEO01000030">
    <property type="protein sequence ID" value="PKQ45238.1"/>
    <property type="molecule type" value="Genomic_DNA"/>
</dbReference>
<name>A0A2N3HK59_9FLAO</name>
<evidence type="ECO:0000313" key="3">
    <source>
        <dbReference type="Proteomes" id="UP000233435"/>
    </source>
</evidence>
<keyword evidence="3" id="KW-1185">Reference proteome</keyword>
<dbReference type="InterPro" id="IPR009325">
    <property type="entry name" value="DUF983"/>
</dbReference>